<comment type="caution">
    <text evidence="2">The sequence shown here is derived from an EMBL/GenBank/DDBJ whole genome shotgun (WGS) entry which is preliminary data.</text>
</comment>
<dbReference type="Pfam" id="PF00534">
    <property type="entry name" value="Glycos_transf_1"/>
    <property type="match status" value="1"/>
</dbReference>
<accession>A0ABS9CCN4</accession>
<dbReference type="SUPFAM" id="SSF53756">
    <property type="entry name" value="UDP-Glycosyltransferase/glycogen phosphorylase"/>
    <property type="match status" value="1"/>
</dbReference>
<dbReference type="InterPro" id="IPR001296">
    <property type="entry name" value="Glyco_trans_1"/>
</dbReference>
<organism evidence="2 3">
    <name type="scientific">Chryseobacterium indicum</name>
    <dbReference type="NCBI Taxonomy" id="2766954"/>
    <lineage>
        <taxon>Bacteria</taxon>
        <taxon>Pseudomonadati</taxon>
        <taxon>Bacteroidota</taxon>
        <taxon>Flavobacteriia</taxon>
        <taxon>Flavobacteriales</taxon>
        <taxon>Weeksellaceae</taxon>
        <taxon>Chryseobacterium group</taxon>
        <taxon>Chryseobacterium</taxon>
    </lineage>
</organism>
<dbReference type="Gene3D" id="3.40.50.2000">
    <property type="entry name" value="Glycogen Phosphorylase B"/>
    <property type="match status" value="2"/>
</dbReference>
<proteinExistence type="predicted"/>
<dbReference type="RefSeq" id="WP_235132791.1">
    <property type="nucleotide sequence ID" value="NZ_JACSGT010000003.1"/>
</dbReference>
<evidence type="ECO:0000313" key="2">
    <source>
        <dbReference type="EMBL" id="MCF2221502.1"/>
    </source>
</evidence>
<feature type="domain" description="Glycosyl transferase family 1" evidence="1">
    <location>
        <begin position="206"/>
        <end position="362"/>
    </location>
</feature>
<evidence type="ECO:0000259" key="1">
    <source>
        <dbReference type="Pfam" id="PF00534"/>
    </source>
</evidence>
<dbReference type="EMBL" id="JACSGT010000003">
    <property type="protein sequence ID" value="MCF2221502.1"/>
    <property type="molecule type" value="Genomic_DNA"/>
</dbReference>
<protein>
    <submittedName>
        <fullName evidence="2">Glycosyltransferase</fullName>
    </submittedName>
</protein>
<dbReference type="Proteomes" id="UP001430374">
    <property type="component" value="Unassembled WGS sequence"/>
</dbReference>
<reference evidence="2" key="1">
    <citation type="submission" date="2021-08" db="EMBL/GenBank/DDBJ databases">
        <title>Complete genome sequence of Chryseobacterium sp strain PS-8.</title>
        <authorList>
            <person name="Das S.K."/>
        </authorList>
    </citation>
    <scope>NUCLEOTIDE SEQUENCE</scope>
    <source>
        <strain evidence="2">PS-8</strain>
    </source>
</reference>
<sequence>MKKRIMFRIRSMQMGGVPKVLIDILKNIDKEKFEASVLLQINQGELLAEIPKNVKITSLAKGKHEMSSIKYIRFAQLAIRSLQLEIYKVFPHLVKSKLHETPDIEIAITHSSLPDLLRSPFKNSKKVNWFHTDISWHHTKTYGKKIAKMMMKCDLTIFGSLHTRLTFEKFLDVKIYNGIHIHNTFDEKNVLEKSLLEITDINNRILDTQKKIFVSVGRLEYQKGYDLLIEVHQELVNEGYDHIIVVIGDGSQNVNLNNKVKALKLEDSFLLLGNRNNPYPYIRKADYYIQPSRYESYPIALGETLILNIPIISTEVGGVSELLNHEKTAYLVNFDKYELKTAMKKFMNNPHLIEEIKNEQKKFNVENYNTKIHSKINHVLSKLVINYMD</sequence>
<keyword evidence="3" id="KW-1185">Reference proteome</keyword>
<dbReference type="CDD" id="cd03811">
    <property type="entry name" value="GT4_GT28_WabH-like"/>
    <property type="match status" value="1"/>
</dbReference>
<evidence type="ECO:0000313" key="3">
    <source>
        <dbReference type="Proteomes" id="UP001430374"/>
    </source>
</evidence>
<dbReference type="PANTHER" id="PTHR12526">
    <property type="entry name" value="GLYCOSYLTRANSFERASE"/>
    <property type="match status" value="1"/>
</dbReference>
<gene>
    <name evidence="2" type="ORF">H9Q08_19740</name>
</gene>
<name>A0ABS9CCN4_9FLAO</name>
<dbReference type="PANTHER" id="PTHR12526:SF630">
    <property type="entry name" value="GLYCOSYLTRANSFERASE"/>
    <property type="match status" value="1"/>
</dbReference>